<evidence type="ECO:0000313" key="3">
    <source>
        <dbReference type="EMBL" id="GBO25864.1"/>
    </source>
</evidence>
<dbReference type="Proteomes" id="UP000499080">
    <property type="component" value="Unassembled WGS sequence"/>
</dbReference>
<sequence length="124" mass="13598">AARPEIKSGIKVHPTGGSVSPTRGHDPLYVEEECNDDPLKFSPDLYLCTTQIARTHAVAIVYARFVIHVSCGTFCGFLECNFQRKPKEPWVEGARDSWVAVADADPVDSAAASCQPSRSRHQLD</sequence>
<reference evidence="3 4" key="1">
    <citation type="journal article" date="2019" name="Sci. Rep.">
        <title>Orb-weaving spider Araneus ventricosus genome elucidates the spidroin gene catalogue.</title>
        <authorList>
            <person name="Kono N."/>
            <person name="Nakamura H."/>
            <person name="Ohtoshi R."/>
            <person name="Moran D.A.P."/>
            <person name="Shinohara A."/>
            <person name="Yoshida Y."/>
            <person name="Fujiwara M."/>
            <person name="Mori M."/>
            <person name="Tomita M."/>
            <person name="Arakawa K."/>
        </authorList>
    </citation>
    <scope>NUCLEOTIDE SEQUENCE [LARGE SCALE GENOMIC DNA]</scope>
</reference>
<evidence type="ECO:0000256" key="1">
    <source>
        <dbReference type="SAM" id="MobiDB-lite"/>
    </source>
</evidence>
<proteinExistence type="predicted"/>
<comment type="caution">
    <text evidence="3">The sequence shown here is derived from an EMBL/GenBank/DDBJ whole genome shotgun (WGS) entry which is preliminary data.</text>
</comment>
<name>A0A4Y2VNW9_ARAVE</name>
<evidence type="ECO:0000313" key="4">
    <source>
        <dbReference type="Proteomes" id="UP000499080"/>
    </source>
</evidence>
<dbReference type="AlphaFoldDB" id="A0A4Y2VNW9"/>
<protein>
    <submittedName>
        <fullName evidence="3">Uncharacterized protein</fullName>
    </submittedName>
</protein>
<feature type="region of interest" description="Disordered" evidence="1">
    <location>
        <begin position="1"/>
        <end position="24"/>
    </location>
</feature>
<dbReference type="EMBL" id="BGPR01048843">
    <property type="protein sequence ID" value="GBO25864.1"/>
    <property type="molecule type" value="Genomic_DNA"/>
</dbReference>
<organism evidence="3 4">
    <name type="scientific">Araneus ventricosus</name>
    <name type="common">Orbweaver spider</name>
    <name type="synonym">Epeira ventricosa</name>
    <dbReference type="NCBI Taxonomy" id="182803"/>
    <lineage>
        <taxon>Eukaryota</taxon>
        <taxon>Metazoa</taxon>
        <taxon>Ecdysozoa</taxon>
        <taxon>Arthropoda</taxon>
        <taxon>Chelicerata</taxon>
        <taxon>Arachnida</taxon>
        <taxon>Araneae</taxon>
        <taxon>Araneomorphae</taxon>
        <taxon>Entelegynae</taxon>
        <taxon>Araneoidea</taxon>
        <taxon>Araneidae</taxon>
        <taxon>Araneus</taxon>
    </lineage>
</organism>
<evidence type="ECO:0000313" key="2">
    <source>
        <dbReference type="EMBL" id="GBO25860.1"/>
    </source>
</evidence>
<feature type="non-terminal residue" evidence="3">
    <location>
        <position position="1"/>
    </location>
</feature>
<accession>A0A4Y2VNW9</accession>
<gene>
    <name evidence="3" type="ORF">AVEN_211476_1</name>
    <name evidence="2" type="ORF">AVEN_227456_1</name>
</gene>
<keyword evidence="4" id="KW-1185">Reference proteome</keyword>
<dbReference type="EMBL" id="BGPR01048841">
    <property type="protein sequence ID" value="GBO25860.1"/>
    <property type="molecule type" value="Genomic_DNA"/>
</dbReference>